<protein>
    <submittedName>
        <fullName evidence="1">Aldose 1-epimerase family protein</fullName>
    </submittedName>
</protein>
<dbReference type="SUPFAM" id="SSF74650">
    <property type="entry name" value="Galactose mutarotase-like"/>
    <property type="match status" value="1"/>
</dbReference>
<dbReference type="InterPro" id="IPR014718">
    <property type="entry name" value="GH-type_carb-bd"/>
</dbReference>
<reference evidence="1" key="2">
    <citation type="submission" date="2020-11" db="EMBL/GenBank/DDBJ databases">
        <title>Description of novel Gluconobacter species.</title>
        <authorList>
            <person name="Cleenwerck I."/>
            <person name="Cnockaert M."/>
            <person name="Borremans W."/>
            <person name="Wieme A.D."/>
            <person name="De Vuyst L."/>
            <person name="Vandamme P."/>
        </authorList>
    </citation>
    <scope>NUCLEOTIDE SEQUENCE</scope>
    <source>
        <strain evidence="1">R71697</strain>
    </source>
</reference>
<sequence length="295" mass="32380">MKGTITMSDTQHSFGKNGLTATVSAHGAELISLRTASGQDLLWNAGPAWERHSPVLFPIVGKPPENTTLDGKPVTLKQHGFARDMTFRWLERTETGCVLELEDTPDTRTLFPAAFRLHLIYRMEETGLHVGYVLTNPSEDATLHASLGVHPAFMWPLNPDAGRAGHRLTFEKAEAAQIRRISPDGLLPEGVPSPITDRVLPLADTLFEADAIIMLDAHSKAVDFTGPDSSGLRVRWDGFKDLGIWTKPGAGFLCIEPWYGYATPVGFAGDFSEKPGLLHLQPGESWEAFWSVEPI</sequence>
<dbReference type="Proteomes" id="UP000661006">
    <property type="component" value="Unassembled WGS sequence"/>
</dbReference>
<proteinExistence type="predicted"/>
<gene>
    <name evidence="1" type="ORF">HKD32_01870</name>
</gene>
<reference evidence="1" key="1">
    <citation type="submission" date="2020-04" db="EMBL/GenBank/DDBJ databases">
        <authorList>
            <person name="Sombolestani A."/>
        </authorList>
    </citation>
    <scope>NUCLEOTIDE SEQUENCE</scope>
    <source>
        <strain evidence="1">R71697</strain>
    </source>
</reference>
<evidence type="ECO:0000313" key="2">
    <source>
        <dbReference type="Proteomes" id="UP000661006"/>
    </source>
</evidence>
<accession>A0A9Q2FHL2</accession>
<dbReference type="CDD" id="cd09024">
    <property type="entry name" value="Aldose_epim_lacX"/>
    <property type="match status" value="1"/>
</dbReference>
<organism evidence="1 2">
    <name type="scientific">Gluconobacter japonicus</name>
    <dbReference type="NCBI Taxonomy" id="376620"/>
    <lineage>
        <taxon>Bacteria</taxon>
        <taxon>Pseudomonadati</taxon>
        <taxon>Pseudomonadota</taxon>
        <taxon>Alphaproteobacteria</taxon>
        <taxon>Acetobacterales</taxon>
        <taxon>Acetobacteraceae</taxon>
        <taxon>Gluconobacter</taxon>
    </lineage>
</organism>
<dbReference type="Gene3D" id="2.70.98.10">
    <property type="match status" value="1"/>
</dbReference>
<dbReference type="InterPro" id="IPR037481">
    <property type="entry name" value="LacX"/>
</dbReference>
<dbReference type="InterPro" id="IPR011013">
    <property type="entry name" value="Gal_mutarotase_sf_dom"/>
</dbReference>
<evidence type="ECO:0000313" key="1">
    <source>
        <dbReference type="EMBL" id="MBF0869607.1"/>
    </source>
</evidence>
<dbReference type="InterPro" id="IPR008183">
    <property type="entry name" value="Aldose_1/G6P_1-epimerase"/>
</dbReference>
<dbReference type="Pfam" id="PF01263">
    <property type="entry name" value="Aldose_epim"/>
    <property type="match status" value="1"/>
</dbReference>
<dbReference type="GO" id="GO:0016853">
    <property type="term" value="F:isomerase activity"/>
    <property type="evidence" value="ECO:0007669"/>
    <property type="project" value="InterPro"/>
</dbReference>
<dbReference type="EMBL" id="JABCQN010000001">
    <property type="protein sequence ID" value="MBF0869607.1"/>
    <property type="molecule type" value="Genomic_DNA"/>
</dbReference>
<name>A0A9Q2FHL2_GLUJA</name>
<dbReference type="GO" id="GO:0030246">
    <property type="term" value="F:carbohydrate binding"/>
    <property type="evidence" value="ECO:0007669"/>
    <property type="project" value="InterPro"/>
</dbReference>
<dbReference type="GO" id="GO:0005975">
    <property type="term" value="P:carbohydrate metabolic process"/>
    <property type="evidence" value="ECO:0007669"/>
    <property type="project" value="InterPro"/>
</dbReference>
<comment type="caution">
    <text evidence="1">The sequence shown here is derived from an EMBL/GenBank/DDBJ whole genome shotgun (WGS) entry which is preliminary data.</text>
</comment>
<dbReference type="AlphaFoldDB" id="A0A9Q2FHL2"/>